<organism evidence="2 3">
    <name type="scientific">Metarhizium robertsii (strain ARSEF 23 / ATCC MYA-3075)</name>
    <name type="common">Metarhizium anisopliae (strain ARSEF 23)</name>
    <dbReference type="NCBI Taxonomy" id="655844"/>
    <lineage>
        <taxon>Eukaryota</taxon>
        <taxon>Fungi</taxon>
        <taxon>Dikarya</taxon>
        <taxon>Ascomycota</taxon>
        <taxon>Pezizomycotina</taxon>
        <taxon>Sordariomycetes</taxon>
        <taxon>Hypocreomycetidae</taxon>
        <taxon>Hypocreales</taxon>
        <taxon>Clavicipitaceae</taxon>
        <taxon>Metarhizium</taxon>
    </lineage>
</organism>
<name>A0A0B2XHD0_METRA</name>
<keyword evidence="1" id="KW-0732">Signal</keyword>
<gene>
    <name evidence="2" type="ORF">MAA_10909</name>
</gene>
<evidence type="ECO:0000313" key="3">
    <source>
        <dbReference type="Proteomes" id="UP000002498"/>
    </source>
</evidence>
<accession>A0A0B2XHD0</accession>
<dbReference type="Proteomes" id="UP000002498">
    <property type="component" value="Unassembled WGS sequence"/>
</dbReference>
<dbReference type="AlphaFoldDB" id="A0A0B2XHD0"/>
<reference evidence="2 3" key="1">
    <citation type="journal article" date="2011" name="PLoS Genet.">
        <title>Genome sequencing and comparative transcriptomics of the model entomopathogenic fungi Metarhizium anisopliae and M. acridum.</title>
        <authorList>
            <person name="Gao Q."/>
            <person name="Jin K."/>
            <person name="Ying S.H."/>
            <person name="Zhang Y."/>
            <person name="Xiao G."/>
            <person name="Shang Y."/>
            <person name="Duan Z."/>
            <person name="Hu X."/>
            <person name="Xie X.Q."/>
            <person name="Zhou G."/>
            <person name="Peng G."/>
            <person name="Luo Z."/>
            <person name="Huang W."/>
            <person name="Wang B."/>
            <person name="Fang W."/>
            <person name="Wang S."/>
            <person name="Zhong Y."/>
            <person name="Ma L.J."/>
            <person name="St Leger R.J."/>
            <person name="Zhao G.P."/>
            <person name="Pei Y."/>
            <person name="Feng M.G."/>
            <person name="Xia Y."/>
            <person name="Wang C."/>
        </authorList>
    </citation>
    <scope>NUCLEOTIDE SEQUENCE [LARGE SCALE GENOMIC DNA]</scope>
    <source>
        <strain evidence="3">ARSEF 23 / ATCC MYA-3075</strain>
    </source>
</reference>
<comment type="caution">
    <text evidence="2">The sequence shown here is derived from an EMBL/GenBank/DDBJ whole genome shotgun (WGS) entry which is preliminary data.</text>
</comment>
<dbReference type="GeneID" id="23632358"/>
<reference evidence="2 3" key="2">
    <citation type="journal article" date="2014" name="Proc. Natl. Acad. Sci. U.S.A.">
        <title>Trajectory and genomic determinants of fungal-pathogen speciation and host adaptation.</title>
        <authorList>
            <person name="Hu X."/>
            <person name="Xiao G."/>
            <person name="Zheng P."/>
            <person name="Shang Y."/>
            <person name="Su Y."/>
            <person name="Zhang X."/>
            <person name="Liu X."/>
            <person name="Zhan S."/>
            <person name="St Leger R.J."/>
            <person name="Wang C."/>
        </authorList>
    </citation>
    <scope>GENOME REANNOTATION</scope>
    <source>
        <strain evidence="3">ARSEF 23 / ATCC MYA-3075</strain>
    </source>
</reference>
<dbReference type="RefSeq" id="XP_011411157.1">
    <property type="nucleotide sequence ID" value="XM_011412855.1"/>
</dbReference>
<keyword evidence="3" id="KW-1185">Reference proteome</keyword>
<dbReference type="HOGENOM" id="CLU_2622536_0_0_1"/>
<protein>
    <submittedName>
        <fullName evidence="2">Uncharacterized protein</fullName>
    </submittedName>
</protein>
<evidence type="ECO:0000256" key="1">
    <source>
        <dbReference type="SAM" id="SignalP"/>
    </source>
</evidence>
<dbReference type="EMBL" id="ADNJ02000003">
    <property type="protein sequence ID" value="KHO11394.1"/>
    <property type="molecule type" value="Genomic_DNA"/>
</dbReference>
<feature type="chain" id="PRO_5002080200" evidence="1">
    <location>
        <begin position="20"/>
        <end position="78"/>
    </location>
</feature>
<proteinExistence type="predicted"/>
<sequence length="78" mass="8464">MKPTAIYTLLVLYLLISTATDTATQTLFGVDLTSLDLPVEKHLDVPPNMRLLLLPSAVAVAGRRVRRLPSTSSKANCN</sequence>
<feature type="signal peptide" evidence="1">
    <location>
        <begin position="1"/>
        <end position="19"/>
    </location>
</feature>
<evidence type="ECO:0000313" key="2">
    <source>
        <dbReference type="EMBL" id="KHO11394.1"/>
    </source>
</evidence>
<dbReference type="KEGG" id="maj:MAA_10909"/>